<evidence type="ECO:0000256" key="2">
    <source>
        <dbReference type="ARBA" id="ARBA00022679"/>
    </source>
</evidence>
<evidence type="ECO:0000256" key="1">
    <source>
        <dbReference type="ARBA" id="ARBA00007867"/>
    </source>
</evidence>
<feature type="active site" description="Proton acceptor" evidence="4">
    <location>
        <position position="432"/>
    </location>
</feature>
<comment type="caution">
    <text evidence="8">The sequence shown here is derived from an EMBL/GenBank/DDBJ whole genome shotgun (WGS) entry which is preliminary data.</text>
</comment>
<evidence type="ECO:0000259" key="7">
    <source>
        <dbReference type="PROSITE" id="PS51006"/>
    </source>
</evidence>
<dbReference type="InterPro" id="IPR029063">
    <property type="entry name" value="SAM-dependent_MTases_sf"/>
</dbReference>
<dbReference type="NCBIfam" id="NF037959">
    <property type="entry name" value="MFS_SpdSyn"/>
    <property type="match status" value="1"/>
</dbReference>
<feature type="transmembrane region" description="Helical" evidence="6">
    <location>
        <begin position="74"/>
        <end position="94"/>
    </location>
</feature>
<dbReference type="AlphaFoldDB" id="A0AAD5XMD7"/>
<dbReference type="CDD" id="cd02440">
    <property type="entry name" value="AdoMet_MTases"/>
    <property type="match status" value="1"/>
</dbReference>
<proteinExistence type="inferred from homology"/>
<keyword evidence="2 4" id="KW-0808">Transferase</keyword>
<evidence type="ECO:0000256" key="3">
    <source>
        <dbReference type="ARBA" id="ARBA00023115"/>
    </source>
</evidence>
<gene>
    <name evidence="8" type="ORF">HDU87_007935</name>
</gene>
<keyword evidence="6" id="KW-1133">Transmembrane helix</keyword>
<organism evidence="8 9">
    <name type="scientific">Geranomyces variabilis</name>
    <dbReference type="NCBI Taxonomy" id="109894"/>
    <lineage>
        <taxon>Eukaryota</taxon>
        <taxon>Fungi</taxon>
        <taxon>Fungi incertae sedis</taxon>
        <taxon>Chytridiomycota</taxon>
        <taxon>Chytridiomycota incertae sedis</taxon>
        <taxon>Chytridiomycetes</taxon>
        <taxon>Spizellomycetales</taxon>
        <taxon>Powellomycetaceae</taxon>
        <taxon>Geranomyces</taxon>
    </lineage>
</organism>
<dbReference type="SUPFAM" id="SSF53335">
    <property type="entry name" value="S-adenosyl-L-methionine-dependent methyltransferases"/>
    <property type="match status" value="1"/>
</dbReference>
<dbReference type="PANTHER" id="PTHR43317:SF1">
    <property type="entry name" value="THERMOSPERMINE SYNTHASE ACAULIS5"/>
    <property type="match status" value="1"/>
</dbReference>
<keyword evidence="6" id="KW-0472">Membrane</keyword>
<comment type="similarity">
    <text evidence="1">Belongs to the spermidine/spermine synthase family.</text>
</comment>
<feature type="transmembrane region" description="Helical" evidence="6">
    <location>
        <begin position="106"/>
        <end position="127"/>
    </location>
</feature>
<evidence type="ECO:0000313" key="8">
    <source>
        <dbReference type="EMBL" id="KAJ3172339.1"/>
    </source>
</evidence>
<dbReference type="Gene3D" id="3.40.50.150">
    <property type="entry name" value="Vaccinia Virus protein VP39"/>
    <property type="match status" value="1"/>
</dbReference>
<accession>A0AAD5XMD7</accession>
<dbReference type="PANTHER" id="PTHR43317">
    <property type="entry name" value="THERMOSPERMINE SYNTHASE ACAULIS5"/>
    <property type="match status" value="1"/>
</dbReference>
<dbReference type="GO" id="GO:0016740">
    <property type="term" value="F:transferase activity"/>
    <property type="evidence" value="ECO:0007669"/>
    <property type="project" value="UniProtKB-UniRule"/>
</dbReference>
<feature type="transmembrane region" description="Helical" evidence="6">
    <location>
        <begin position="44"/>
        <end position="62"/>
    </location>
</feature>
<evidence type="ECO:0000256" key="6">
    <source>
        <dbReference type="SAM" id="Phobius"/>
    </source>
</evidence>
<feature type="transmembrane region" description="Helical" evidence="6">
    <location>
        <begin position="254"/>
        <end position="272"/>
    </location>
</feature>
<dbReference type="Pfam" id="PF01564">
    <property type="entry name" value="Spermine_synth"/>
    <property type="match status" value="1"/>
</dbReference>
<evidence type="ECO:0000313" key="9">
    <source>
        <dbReference type="Proteomes" id="UP001212152"/>
    </source>
</evidence>
<feature type="domain" description="PABS" evidence="7">
    <location>
        <begin position="263"/>
        <end position="515"/>
    </location>
</feature>
<reference evidence="8" key="1">
    <citation type="submission" date="2020-05" db="EMBL/GenBank/DDBJ databases">
        <title>Phylogenomic resolution of chytrid fungi.</title>
        <authorList>
            <person name="Stajich J.E."/>
            <person name="Amses K."/>
            <person name="Simmons R."/>
            <person name="Seto K."/>
            <person name="Myers J."/>
            <person name="Bonds A."/>
            <person name="Quandt C.A."/>
            <person name="Barry K."/>
            <person name="Liu P."/>
            <person name="Grigoriev I."/>
            <person name="Longcore J.E."/>
            <person name="James T.Y."/>
        </authorList>
    </citation>
    <scope>NUCLEOTIDE SEQUENCE</scope>
    <source>
        <strain evidence="8">JEL0379</strain>
    </source>
</reference>
<dbReference type="EMBL" id="JADGJQ010000079">
    <property type="protein sequence ID" value="KAJ3172339.1"/>
    <property type="molecule type" value="Genomic_DNA"/>
</dbReference>
<keyword evidence="6" id="KW-0812">Transmembrane</keyword>
<keyword evidence="9" id="KW-1185">Reference proteome</keyword>
<dbReference type="GO" id="GO:0006596">
    <property type="term" value="P:polyamine biosynthetic process"/>
    <property type="evidence" value="ECO:0007669"/>
    <property type="project" value="UniProtKB-UniRule"/>
</dbReference>
<evidence type="ECO:0000256" key="5">
    <source>
        <dbReference type="SAM" id="MobiDB-lite"/>
    </source>
</evidence>
<name>A0AAD5XMD7_9FUNG</name>
<protein>
    <recommendedName>
        <fullName evidence="7">PABS domain-containing protein</fullName>
    </recommendedName>
</protein>
<feature type="transmembrane region" description="Helical" evidence="6">
    <location>
        <begin position="7"/>
        <end position="24"/>
    </location>
</feature>
<dbReference type="InterPro" id="IPR030374">
    <property type="entry name" value="PABS"/>
</dbReference>
<feature type="region of interest" description="Disordered" evidence="5">
    <location>
        <begin position="210"/>
        <end position="237"/>
    </location>
</feature>
<dbReference type="Proteomes" id="UP001212152">
    <property type="component" value="Unassembled WGS sequence"/>
</dbReference>
<keyword evidence="3 4" id="KW-0620">Polyamine biosynthesis</keyword>
<dbReference type="PROSITE" id="PS51006">
    <property type="entry name" value="PABS_2"/>
    <property type="match status" value="1"/>
</dbReference>
<evidence type="ECO:0000256" key="4">
    <source>
        <dbReference type="PROSITE-ProRule" id="PRU00354"/>
    </source>
</evidence>
<sequence>MTGFSFIESAAAILISTWTVPLLYNAAPRFVAPAYGHFLASQHHLTTTVTFILVSTLGAFLRCRNASPARIGRLLVLVSFLLAATPGIMRRLFVKSGEWGPHFGPLITMSVVYIAIAFIASIAVFTLPRAARRASVVVPLTALLAGSVSSADRFDAFTRGLLGEGTTTCDVLKTCCWAWTALAFVDTYGILKPQNGWDGWPTRKYRAVPAAAAPGGKPSPKKKGKKASPERPSEADADAASSVTLVNTITPTRIILKILLLAALLITPHLIMKKLSGGLQCDLDTPTSEKYDLLAFQESSTGYIYVIQDNSQYGGVRMMRCDHSLIGGAFPTANFDSTFGSFYFLDYVQYVKRSPHAGPRTALQIGLGIGASTRMLVTYSDIKVDLVELDPVVVSFAQQHFDLPNPESIHITDGRAFLDSASDGKYDFVLHDVFTGGLVPERLFSVEALKAVKRVLRPDGLLALNFVGTLDSPATRTVVKTMKMVFAHIECYTEDMPSALENAPIYNMVFYASAEPISFSIPTTEELPHLSNMYKHFLWKFSKHRVTTLLNELDTVAEENPDAEPVAVVTDAANPLARMQFQSAVEHWNIMRKVFKDEFWISF</sequence>